<name>A0A8I2YFX2_9AGAM</name>
<dbReference type="EMBL" id="JAGFBS010000039">
    <property type="protein sequence ID" value="KAG6371171.1"/>
    <property type="molecule type" value="Genomic_DNA"/>
</dbReference>
<gene>
    <name evidence="1" type="ORF">JVT61DRAFT_9952</name>
</gene>
<sequence length="160" mass="18032">MVIHSFFSNFIIYWLSSLLHPSHNPSILLCPPSSSSPLHLLCNHHPWKMGICCHFLLVLLQLAHLSNCGLSFRLQLGCPTVCLKEGENGYMGKTPISSVDSERLTKLHRALASIPIVYGDPVWNSHNWVMEGRIALRNVEGYHIDKYVTSEWVVEQLGGK</sequence>
<dbReference type="OrthoDB" id="2604723at2759"/>
<accession>A0A8I2YFX2</accession>
<evidence type="ECO:0000313" key="2">
    <source>
        <dbReference type="Proteomes" id="UP000683000"/>
    </source>
</evidence>
<comment type="caution">
    <text evidence="1">The sequence shown here is derived from an EMBL/GenBank/DDBJ whole genome shotgun (WGS) entry which is preliminary data.</text>
</comment>
<keyword evidence="2" id="KW-1185">Reference proteome</keyword>
<proteinExistence type="predicted"/>
<reference evidence="1" key="1">
    <citation type="submission" date="2021-03" db="EMBL/GenBank/DDBJ databases">
        <title>Evolutionary innovations through gain and loss of genes in the ectomycorrhizal Boletales.</title>
        <authorList>
            <person name="Wu G."/>
            <person name="Miyauchi S."/>
            <person name="Morin E."/>
            <person name="Yang Z.-L."/>
            <person name="Xu J."/>
            <person name="Martin F.M."/>
        </authorList>
    </citation>
    <scope>NUCLEOTIDE SEQUENCE</scope>
    <source>
        <strain evidence="1">BR01</strain>
    </source>
</reference>
<organism evidence="1 2">
    <name type="scientific">Boletus reticuloceps</name>
    <dbReference type="NCBI Taxonomy" id="495285"/>
    <lineage>
        <taxon>Eukaryota</taxon>
        <taxon>Fungi</taxon>
        <taxon>Dikarya</taxon>
        <taxon>Basidiomycota</taxon>
        <taxon>Agaricomycotina</taxon>
        <taxon>Agaricomycetes</taxon>
        <taxon>Agaricomycetidae</taxon>
        <taxon>Boletales</taxon>
        <taxon>Boletineae</taxon>
        <taxon>Boletaceae</taxon>
        <taxon>Boletoideae</taxon>
        <taxon>Boletus</taxon>
    </lineage>
</organism>
<evidence type="ECO:0000313" key="1">
    <source>
        <dbReference type="EMBL" id="KAG6371171.1"/>
    </source>
</evidence>
<protein>
    <submittedName>
        <fullName evidence="1">Uncharacterized protein</fullName>
    </submittedName>
</protein>
<dbReference type="Proteomes" id="UP000683000">
    <property type="component" value="Unassembled WGS sequence"/>
</dbReference>
<dbReference type="AlphaFoldDB" id="A0A8I2YFX2"/>